<evidence type="ECO:0000256" key="2">
    <source>
        <dbReference type="SAM" id="SignalP"/>
    </source>
</evidence>
<accession>A0AA90SRT7</accession>
<evidence type="ECO:0000256" key="1">
    <source>
        <dbReference type="ARBA" id="ARBA00023136"/>
    </source>
</evidence>
<dbReference type="EMBL" id="JASXSV010000001">
    <property type="protein sequence ID" value="MDP0587940.1"/>
    <property type="molecule type" value="Genomic_DNA"/>
</dbReference>
<feature type="chain" id="PRO_5041692713" evidence="2">
    <location>
        <begin position="20"/>
        <end position="631"/>
    </location>
</feature>
<dbReference type="SUPFAM" id="SSF53822">
    <property type="entry name" value="Periplasmic binding protein-like I"/>
    <property type="match status" value="1"/>
</dbReference>
<reference evidence="3 4" key="1">
    <citation type="journal article" date="2023" name="bioRxiv">
        <title>An intranuclear bacterial parasite of deep-sea mussels expresses apoptosis inhibitors acquired from its host.</title>
        <authorList>
            <person name="Gonzalez Porras M.A."/>
            <person name="Assie A."/>
            <person name="Tietjen M."/>
            <person name="Violette M."/>
            <person name="Kleiner M."/>
            <person name="Gruber-Vodicka H."/>
            <person name="Dubilier N."/>
            <person name="Leisch N."/>
        </authorList>
    </citation>
    <scope>NUCLEOTIDE SEQUENCE [LARGE SCALE GENOMIC DNA]</scope>
    <source>
        <strain evidence="3">IAP13</strain>
    </source>
</reference>
<dbReference type="PROSITE" id="PS51257">
    <property type="entry name" value="PROKAR_LIPOPROTEIN"/>
    <property type="match status" value="1"/>
</dbReference>
<dbReference type="CDD" id="cd06339">
    <property type="entry name" value="PBP1_YraM_LppC_lipoprotein-like"/>
    <property type="match status" value="1"/>
</dbReference>
<keyword evidence="1" id="KW-0472">Membrane</keyword>
<name>A0AA90SRT7_9GAMM</name>
<protein>
    <submittedName>
        <fullName evidence="3">Penicillin-binding protein activator</fullName>
    </submittedName>
</protein>
<comment type="caution">
    <text evidence="3">The sequence shown here is derived from an EMBL/GenBank/DDBJ whole genome shotgun (WGS) entry which is preliminary data.</text>
</comment>
<dbReference type="GO" id="GO:0030234">
    <property type="term" value="F:enzyme regulator activity"/>
    <property type="evidence" value="ECO:0007669"/>
    <property type="project" value="TreeGrafter"/>
</dbReference>
<evidence type="ECO:0000313" key="3">
    <source>
        <dbReference type="EMBL" id="MDP0587940.1"/>
    </source>
</evidence>
<dbReference type="Proteomes" id="UP001178148">
    <property type="component" value="Unassembled WGS sequence"/>
</dbReference>
<keyword evidence="2" id="KW-0732">Signal</keyword>
<feature type="signal peptide" evidence="2">
    <location>
        <begin position="1"/>
        <end position="19"/>
    </location>
</feature>
<dbReference type="PANTHER" id="PTHR38038">
    <property type="entry name" value="PENICILLIN-BINDING PROTEIN ACTIVATOR LPOA"/>
    <property type="match status" value="1"/>
</dbReference>
<gene>
    <name evidence="3" type="ORF">QS748_01515</name>
</gene>
<dbReference type="AlphaFoldDB" id="A0AA90SRT7"/>
<dbReference type="GO" id="GO:0031241">
    <property type="term" value="C:periplasmic side of cell outer membrane"/>
    <property type="evidence" value="ECO:0007669"/>
    <property type="project" value="TreeGrafter"/>
</dbReference>
<dbReference type="Gene3D" id="3.40.50.2300">
    <property type="match status" value="2"/>
</dbReference>
<dbReference type="InterPro" id="IPR007443">
    <property type="entry name" value="LpoA"/>
</dbReference>
<dbReference type="PANTHER" id="PTHR38038:SF1">
    <property type="entry name" value="PENICILLIN-BINDING PROTEIN ACTIVATOR LPOA"/>
    <property type="match status" value="1"/>
</dbReference>
<evidence type="ECO:0000313" key="4">
    <source>
        <dbReference type="Proteomes" id="UP001178148"/>
    </source>
</evidence>
<proteinExistence type="predicted"/>
<dbReference type="GO" id="GO:0009252">
    <property type="term" value="P:peptidoglycan biosynthetic process"/>
    <property type="evidence" value="ECO:0007669"/>
    <property type="project" value="TreeGrafter"/>
</dbReference>
<keyword evidence="4" id="KW-1185">Reference proteome</keyword>
<dbReference type="InterPro" id="IPR028082">
    <property type="entry name" value="Peripla_BP_I"/>
</dbReference>
<dbReference type="Pfam" id="PF04348">
    <property type="entry name" value="LppC"/>
    <property type="match status" value="1"/>
</dbReference>
<dbReference type="Gene3D" id="1.25.40.650">
    <property type="match status" value="1"/>
</dbReference>
<organism evidence="3 4">
    <name type="scientific">Candidatus Endonucleibacter bathymodioli</name>
    <dbReference type="NCBI Taxonomy" id="539814"/>
    <lineage>
        <taxon>Bacteria</taxon>
        <taxon>Pseudomonadati</taxon>
        <taxon>Pseudomonadota</taxon>
        <taxon>Gammaproteobacteria</taxon>
        <taxon>Oceanospirillales</taxon>
        <taxon>Endozoicomonadaceae</taxon>
        <taxon>Candidatus Endonucleibacter</taxon>
    </lineage>
</organism>
<sequence>MRQKNIVHSLISMGLLALAALTVGCSSQIKPHADILQWRKLTDSRPQSADQFHTKVAVSAFADEVTQILKASLLLLDTDLSKAKTMLEPINFDSLTDELKEELALQQALIAYRSGQSEKVFEWLDRQVIFDSHNTETIARAHALRAKAYSYFAEYKAALDEWLGAMLLLTKEQQATYQNDIWKTMLHVPESRLRSLISQISEKNIQAWLQLAILYQPKHSIEQQLTGLKNWQQKWPNHPGNTYLPSNFITLESRSIKPNKIAILLPLSGSLAKAGRAVRDGIIAAHYEDLKKQIATTELLFFDTNGNDVRQLAEQAIQKGAQLIIGPLAKNDVSLIQNHITTQVPVLALNYIDSKSADPSSQFYQFGLSTEDEALMIAHRAILDGHKRAIMLTPKTPWGRQTNHYFSQAWKDVGGKMADHSEFDNNTQFSKLCGQLLHIDQSLQREKKLERLLKEPLNFQPRRRQDVDMIFIAASPAEARQIKPSLSYQFAENIPVYATSSVFSGREDPTKDRDIDGIRMPVMPWFIPSEVSDIKRSITDAWPHSQGEYGTLYALGSDAYKLHPKLEQLFKLQGSRLRGLTGWLSINQDLKIIRELTWQIFNNGRLRPHPVQLHEKNQANALEIKKHQSPG</sequence>